<dbReference type="PANTHER" id="PTHR12899">
    <property type="entry name" value="39S RIBOSOMAL PROTEIN L18, MITOCHONDRIAL"/>
    <property type="match status" value="1"/>
</dbReference>
<keyword evidence="2 7" id="KW-0699">rRNA-binding</keyword>
<comment type="caution">
    <text evidence="8">The sequence shown here is derived from an EMBL/GenBank/DDBJ whole genome shotgun (WGS) entry which is preliminary data.</text>
</comment>
<keyword evidence="4 7" id="KW-0689">Ribosomal protein</keyword>
<evidence type="ECO:0000256" key="6">
    <source>
        <dbReference type="ARBA" id="ARBA00035197"/>
    </source>
</evidence>
<dbReference type="InterPro" id="IPR004389">
    <property type="entry name" value="Ribosomal_uL18_bac-type"/>
</dbReference>
<evidence type="ECO:0000256" key="4">
    <source>
        <dbReference type="ARBA" id="ARBA00022980"/>
    </source>
</evidence>
<dbReference type="Proteomes" id="UP000230843">
    <property type="component" value="Unassembled WGS sequence"/>
</dbReference>
<dbReference type="NCBIfam" id="TIGR00060">
    <property type="entry name" value="L18_bact"/>
    <property type="match status" value="1"/>
</dbReference>
<dbReference type="InterPro" id="IPR005484">
    <property type="entry name" value="Ribosomal_uL18_bac/plant/anim"/>
</dbReference>
<evidence type="ECO:0000256" key="1">
    <source>
        <dbReference type="ARBA" id="ARBA00007116"/>
    </source>
</evidence>
<comment type="function">
    <text evidence="7">This is one of the proteins that bind and probably mediate the attachment of the 5S RNA into the large ribosomal subunit, where it forms part of the central protuberance.</text>
</comment>
<dbReference type="GO" id="GO:0008097">
    <property type="term" value="F:5S rRNA binding"/>
    <property type="evidence" value="ECO:0007669"/>
    <property type="project" value="TreeGrafter"/>
</dbReference>
<dbReference type="GO" id="GO:0006412">
    <property type="term" value="P:translation"/>
    <property type="evidence" value="ECO:0007669"/>
    <property type="project" value="UniProtKB-UniRule"/>
</dbReference>
<dbReference type="HAMAP" id="MF_01337_B">
    <property type="entry name" value="Ribosomal_uL18_B"/>
    <property type="match status" value="1"/>
</dbReference>
<organism evidence="8 9">
    <name type="scientific">Candidatus Magasanikbacteria bacterium CG_4_9_14_3_um_filter_32_9</name>
    <dbReference type="NCBI Taxonomy" id="1974644"/>
    <lineage>
        <taxon>Bacteria</taxon>
        <taxon>Candidatus Magasanikiibacteriota</taxon>
    </lineage>
</organism>
<evidence type="ECO:0000256" key="5">
    <source>
        <dbReference type="ARBA" id="ARBA00023274"/>
    </source>
</evidence>
<dbReference type="PANTHER" id="PTHR12899:SF3">
    <property type="entry name" value="LARGE RIBOSOMAL SUBUNIT PROTEIN UL18M"/>
    <property type="match status" value="1"/>
</dbReference>
<dbReference type="CDD" id="cd00432">
    <property type="entry name" value="Ribosomal_L18_L5e"/>
    <property type="match status" value="1"/>
</dbReference>
<evidence type="ECO:0000313" key="9">
    <source>
        <dbReference type="Proteomes" id="UP000230843"/>
    </source>
</evidence>
<sequence>MAKVNRKQTRERRRARVRARIVGTAVRPRLNIFRSLTKIDLQLIDDSEGKTIVSASSKKDIKNGDAGERKGMVAKAYLLGLVLAEKAKEKNIESIVFDRAGYLYHGRVKAVAEGAREGGLKF</sequence>
<evidence type="ECO:0000313" key="8">
    <source>
        <dbReference type="EMBL" id="PJA90288.1"/>
    </source>
</evidence>
<dbReference type="EMBL" id="PFVJ01000016">
    <property type="protein sequence ID" value="PJA90288.1"/>
    <property type="molecule type" value="Genomic_DNA"/>
</dbReference>
<dbReference type="GO" id="GO:0022625">
    <property type="term" value="C:cytosolic large ribosomal subunit"/>
    <property type="evidence" value="ECO:0007669"/>
    <property type="project" value="TreeGrafter"/>
</dbReference>
<comment type="subunit">
    <text evidence="7">Part of the 50S ribosomal subunit; part of the 5S rRNA/L5/L18/L25 subcomplex. Contacts the 5S and 23S rRNAs.</text>
</comment>
<proteinExistence type="inferred from homology"/>
<reference evidence="9" key="1">
    <citation type="submission" date="2017-09" db="EMBL/GenBank/DDBJ databases">
        <title>Depth-based differentiation of microbial function through sediment-hosted aquifers and enrichment of novel symbionts in the deep terrestrial subsurface.</title>
        <authorList>
            <person name="Probst A.J."/>
            <person name="Ladd B."/>
            <person name="Jarett J.K."/>
            <person name="Geller-Mcgrath D.E."/>
            <person name="Sieber C.M.K."/>
            <person name="Emerson J.B."/>
            <person name="Anantharaman K."/>
            <person name="Thomas B.C."/>
            <person name="Malmstrom R."/>
            <person name="Stieglmeier M."/>
            <person name="Klingl A."/>
            <person name="Woyke T."/>
            <person name="Ryan C.M."/>
            <person name="Banfield J.F."/>
        </authorList>
    </citation>
    <scope>NUCLEOTIDE SEQUENCE [LARGE SCALE GENOMIC DNA]</scope>
</reference>
<evidence type="ECO:0000256" key="3">
    <source>
        <dbReference type="ARBA" id="ARBA00022884"/>
    </source>
</evidence>
<dbReference type="AlphaFoldDB" id="A0A2M7Z7L9"/>
<evidence type="ECO:0000256" key="7">
    <source>
        <dbReference type="HAMAP-Rule" id="MF_01337"/>
    </source>
</evidence>
<evidence type="ECO:0000256" key="2">
    <source>
        <dbReference type="ARBA" id="ARBA00022730"/>
    </source>
</evidence>
<dbReference type="InterPro" id="IPR057268">
    <property type="entry name" value="Ribosomal_L18"/>
</dbReference>
<accession>A0A2M7Z7L9</accession>
<dbReference type="Gene3D" id="3.30.420.100">
    <property type="match status" value="1"/>
</dbReference>
<protein>
    <recommendedName>
        <fullName evidence="6 7">Large ribosomal subunit protein uL18</fullName>
    </recommendedName>
</protein>
<dbReference type="SUPFAM" id="SSF53137">
    <property type="entry name" value="Translational machinery components"/>
    <property type="match status" value="1"/>
</dbReference>
<gene>
    <name evidence="7" type="primary">rplR</name>
    <name evidence="8" type="ORF">CO137_00720</name>
</gene>
<keyword evidence="3 7" id="KW-0694">RNA-binding</keyword>
<dbReference type="GO" id="GO:0003735">
    <property type="term" value="F:structural constituent of ribosome"/>
    <property type="evidence" value="ECO:0007669"/>
    <property type="project" value="InterPro"/>
</dbReference>
<dbReference type="FunFam" id="3.30.420.100:FF:000001">
    <property type="entry name" value="50S ribosomal protein L18"/>
    <property type="match status" value="1"/>
</dbReference>
<keyword evidence="5 7" id="KW-0687">Ribonucleoprotein</keyword>
<name>A0A2M7Z7L9_9BACT</name>
<comment type="similarity">
    <text evidence="1 7">Belongs to the universal ribosomal protein uL18 family.</text>
</comment>
<dbReference type="Pfam" id="PF00861">
    <property type="entry name" value="Ribosomal_L18p"/>
    <property type="match status" value="1"/>
</dbReference>